<dbReference type="InterPro" id="IPR018247">
    <property type="entry name" value="EF_Hand_1_Ca_BS"/>
</dbReference>
<dbReference type="PROSITE" id="PS50222">
    <property type="entry name" value="EF_HAND_2"/>
    <property type="match status" value="1"/>
</dbReference>
<dbReference type="AlphaFoldDB" id="A0A426X1X0"/>
<protein>
    <recommendedName>
        <fullName evidence="2">EF-hand domain-containing protein</fullName>
    </recommendedName>
</protein>
<name>A0A426X1X0_ENSVE</name>
<accession>A0A426X1X0</accession>
<feature type="domain" description="EF-hand" evidence="2">
    <location>
        <begin position="95"/>
        <end position="130"/>
    </location>
</feature>
<dbReference type="PANTHER" id="PTHR47319:SF6">
    <property type="entry name" value="OS06G0683400 PROTEIN"/>
    <property type="match status" value="1"/>
</dbReference>
<dbReference type="InterPro" id="IPR002048">
    <property type="entry name" value="EF_hand_dom"/>
</dbReference>
<evidence type="ECO:0000259" key="2">
    <source>
        <dbReference type="PROSITE" id="PS50222"/>
    </source>
</evidence>
<dbReference type="SMART" id="SM00054">
    <property type="entry name" value="EFh"/>
    <property type="match status" value="1"/>
</dbReference>
<proteinExistence type="predicted"/>
<evidence type="ECO:0000256" key="1">
    <source>
        <dbReference type="ARBA" id="ARBA00022837"/>
    </source>
</evidence>
<dbReference type="PANTHER" id="PTHR47319">
    <property type="entry name" value="CALCIUM-BINDING PROTEIN KIC"/>
    <property type="match status" value="1"/>
</dbReference>
<organism evidence="3 4">
    <name type="scientific">Ensete ventricosum</name>
    <name type="common">Abyssinian banana</name>
    <name type="synonym">Musa ensete</name>
    <dbReference type="NCBI Taxonomy" id="4639"/>
    <lineage>
        <taxon>Eukaryota</taxon>
        <taxon>Viridiplantae</taxon>
        <taxon>Streptophyta</taxon>
        <taxon>Embryophyta</taxon>
        <taxon>Tracheophyta</taxon>
        <taxon>Spermatophyta</taxon>
        <taxon>Magnoliopsida</taxon>
        <taxon>Liliopsida</taxon>
        <taxon>Zingiberales</taxon>
        <taxon>Musaceae</taxon>
        <taxon>Ensete</taxon>
    </lineage>
</organism>
<evidence type="ECO:0000313" key="3">
    <source>
        <dbReference type="EMBL" id="RRT33466.1"/>
    </source>
</evidence>
<dbReference type="PROSITE" id="PS00018">
    <property type="entry name" value="EF_HAND_1"/>
    <property type="match status" value="1"/>
</dbReference>
<dbReference type="GO" id="GO:0005509">
    <property type="term" value="F:calcium ion binding"/>
    <property type="evidence" value="ECO:0007669"/>
    <property type="project" value="InterPro"/>
</dbReference>
<comment type="caution">
    <text evidence="3">The sequence shown here is derived from an EMBL/GenBank/DDBJ whole genome shotgun (WGS) entry which is preliminary data.</text>
</comment>
<reference evidence="3 4" key="1">
    <citation type="journal article" date="2014" name="Agronomy (Basel)">
        <title>A Draft Genome Sequence for Ensete ventricosum, the Drought-Tolerant Tree Against Hunger.</title>
        <authorList>
            <person name="Harrison J."/>
            <person name="Moore K.A."/>
            <person name="Paszkiewicz K."/>
            <person name="Jones T."/>
            <person name="Grant M."/>
            <person name="Ambacheew D."/>
            <person name="Muzemil S."/>
            <person name="Studholme D.J."/>
        </authorList>
    </citation>
    <scope>NUCLEOTIDE SEQUENCE [LARGE SCALE GENOMIC DNA]</scope>
</reference>
<dbReference type="EMBL" id="AMZH03028957">
    <property type="protein sequence ID" value="RRT33466.1"/>
    <property type="molecule type" value="Genomic_DNA"/>
</dbReference>
<dbReference type="InterPro" id="IPR044205">
    <property type="entry name" value="KIC/PBP1/KRP1"/>
</dbReference>
<dbReference type="InterPro" id="IPR011992">
    <property type="entry name" value="EF-hand-dom_pair"/>
</dbReference>
<dbReference type="SUPFAM" id="SSF47473">
    <property type="entry name" value="EF-hand"/>
    <property type="match status" value="1"/>
</dbReference>
<evidence type="ECO:0000313" key="4">
    <source>
        <dbReference type="Proteomes" id="UP000287651"/>
    </source>
</evidence>
<dbReference type="Proteomes" id="UP000287651">
    <property type="component" value="Unassembled WGS sequence"/>
</dbReference>
<gene>
    <name evidence="3" type="ORF">B296_00059018</name>
</gene>
<sequence length="153" mass="17474">MALFEPHPPRSFHSISIRHRLAASFLVGLLRRRIAMAQRPVEFEDFLPLMADKLGDDGLMEELCNGFRLLMDPRRRLITFDSLKRNAGLLGLDGLRDDELRAMLREGDTDGDGALNQWEFCVLMVRLSPQLMEAPRRLMDQATREAFGPGFMS</sequence>
<dbReference type="Gene3D" id="1.10.238.10">
    <property type="entry name" value="EF-hand"/>
    <property type="match status" value="1"/>
</dbReference>
<dbReference type="Pfam" id="PF13833">
    <property type="entry name" value="EF-hand_8"/>
    <property type="match status" value="1"/>
</dbReference>
<keyword evidence="1" id="KW-0106">Calcium</keyword>